<keyword evidence="1" id="KW-0812">Transmembrane</keyword>
<keyword evidence="1" id="KW-1133">Transmembrane helix</keyword>
<dbReference type="Proteomes" id="UP001445335">
    <property type="component" value="Unassembled WGS sequence"/>
</dbReference>
<feature type="transmembrane region" description="Helical" evidence="1">
    <location>
        <begin position="180"/>
        <end position="199"/>
    </location>
</feature>
<sequence length="251" mass="25553">MLRDARATVAALDAAAERYSGLLNAGGSAGLARASGEGVAATRRPAELGNTGTALALPRATQFARTVARPAPAWGAHFALLAASAVEHATGAGEVSAIGWHSLARNETLVATGHVDGRVVLLLLGTQALGGGCRARTSGSAPVLAAARRRLVVLGLGGGPVAFFEAQLPSIASPASPGDAWFRPALALAALALGFYNLMRVQNRGAMRRGGPRRPLRPGALVDAGVHEDEQVAKGLKDTLDWGAAPEGSWP</sequence>
<gene>
    <name evidence="2" type="ORF">WJX81_005890</name>
</gene>
<reference evidence="2 3" key="1">
    <citation type="journal article" date="2024" name="Nat. Commun.">
        <title>Phylogenomics reveals the evolutionary origins of lichenization in chlorophyte algae.</title>
        <authorList>
            <person name="Puginier C."/>
            <person name="Libourel C."/>
            <person name="Otte J."/>
            <person name="Skaloud P."/>
            <person name="Haon M."/>
            <person name="Grisel S."/>
            <person name="Petersen M."/>
            <person name="Berrin J.G."/>
            <person name="Delaux P.M."/>
            <person name="Dal Grande F."/>
            <person name="Keller J."/>
        </authorList>
    </citation>
    <scope>NUCLEOTIDE SEQUENCE [LARGE SCALE GENOMIC DNA]</scope>
    <source>
        <strain evidence="2 3">SAG 245.80</strain>
    </source>
</reference>
<evidence type="ECO:0000313" key="2">
    <source>
        <dbReference type="EMBL" id="KAK9834313.1"/>
    </source>
</evidence>
<dbReference type="PANTHER" id="PTHR35464:SF1">
    <property type="entry name" value="OS06G0115200 PROTEIN"/>
    <property type="match status" value="1"/>
</dbReference>
<proteinExistence type="predicted"/>
<dbReference type="EMBL" id="JALJOU010000032">
    <property type="protein sequence ID" value="KAK9834313.1"/>
    <property type="molecule type" value="Genomic_DNA"/>
</dbReference>
<dbReference type="InterPro" id="IPR045288">
    <property type="entry name" value="At1g75140-like"/>
</dbReference>
<evidence type="ECO:0000313" key="3">
    <source>
        <dbReference type="Proteomes" id="UP001445335"/>
    </source>
</evidence>
<feature type="transmembrane region" description="Helical" evidence="1">
    <location>
        <begin position="151"/>
        <end position="168"/>
    </location>
</feature>
<accession>A0AAW1RL50</accession>
<dbReference type="AlphaFoldDB" id="A0AAW1RL50"/>
<name>A0AAW1RL50_9CHLO</name>
<keyword evidence="3" id="KW-1185">Reference proteome</keyword>
<keyword evidence="1" id="KW-0472">Membrane</keyword>
<evidence type="ECO:0000256" key="1">
    <source>
        <dbReference type="SAM" id="Phobius"/>
    </source>
</evidence>
<dbReference type="PANTHER" id="PTHR35464">
    <property type="entry name" value="OS06G0115200 PROTEIN"/>
    <property type="match status" value="1"/>
</dbReference>
<organism evidence="2 3">
    <name type="scientific">Elliptochloris bilobata</name>
    <dbReference type="NCBI Taxonomy" id="381761"/>
    <lineage>
        <taxon>Eukaryota</taxon>
        <taxon>Viridiplantae</taxon>
        <taxon>Chlorophyta</taxon>
        <taxon>core chlorophytes</taxon>
        <taxon>Trebouxiophyceae</taxon>
        <taxon>Trebouxiophyceae incertae sedis</taxon>
        <taxon>Elliptochloris clade</taxon>
        <taxon>Elliptochloris</taxon>
    </lineage>
</organism>
<protein>
    <submittedName>
        <fullName evidence="2">Uncharacterized protein</fullName>
    </submittedName>
</protein>
<comment type="caution">
    <text evidence="2">The sequence shown here is derived from an EMBL/GenBank/DDBJ whole genome shotgun (WGS) entry which is preliminary data.</text>
</comment>